<dbReference type="PROSITE" id="PS51202">
    <property type="entry name" value="RCK_C"/>
    <property type="match status" value="1"/>
</dbReference>
<evidence type="ECO:0000259" key="1">
    <source>
        <dbReference type="PROSITE" id="PS51202"/>
    </source>
</evidence>
<dbReference type="AlphaFoldDB" id="V8CD48"/>
<dbReference type="EMBL" id="AZJI01000001">
    <property type="protein sequence ID" value="ETD25012.1"/>
    <property type="molecule type" value="Genomic_DNA"/>
</dbReference>
<reference evidence="2 3" key="1">
    <citation type="journal article" date="2014" name="Genome Announc.">
        <title>Draft genome sequences of six enterohepatic helicobacter species isolated from humans and one from rhesus macaques.</title>
        <authorList>
            <person name="Shen Z."/>
            <person name="Sheh A."/>
            <person name="Young S.K."/>
            <person name="Abouelliel A."/>
            <person name="Ward D.V."/>
            <person name="Earl A.M."/>
            <person name="Fox J.G."/>
        </authorList>
    </citation>
    <scope>NUCLEOTIDE SEQUENCE [LARGE SCALE GENOMIC DNA]</scope>
    <source>
        <strain evidence="2 3">MIT 99-5501</strain>
    </source>
</reference>
<dbReference type="HOGENOM" id="CLU_583841_0_0_7"/>
<keyword evidence="3" id="KW-1185">Reference proteome</keyword>
<name>V8CD48_9HELI</name>
<evidence type="ECO:0000313" key="3">
    <source>
        <dbReference type="Proteomes" id="UP000018731"/>
    </source>
</evidence>
<organism evidence="2 3">
    <name type="scientific">Helicobacter macacae MIT 99-5501</name>
    <dbReference type="NCBI Taxonomy" id="1357400"/>
    <lineage>
        <taxon>Bacteria</taxon>
        <taxon>Pseudomonadati</taxon>
        <taxon>Campylobacterota</taxon>
        <taxon>Epsilonproteobacteria</taxon>
        <taxon>Campylobacterales</taxon>
        <taxon>Helicobacteraceae</taxon>
        <taxon>Helicobacter</taxon>
    </lineage>
</organism>
<dbReference type="Proteomes" id="UP000018731">
    <property type="component" value="Unassembled WGS sequence"/>
</dbReference>
<evidence type="ECO:0000313" key="2">
    <source>
        <dbReference type="EMBL" id="ETD25012.1"/>
    </source>
</evidence>
<proteinExistence type="predicted"/>
<dbReference type="Gene3D" id="3.30.70.1450">
    <property type="entry name" value="Regulator of K+ conductance, C-terminal domain"/>
    <property type="match status" value="1"/>
</dbReference>
<gene>
    <name evidence="2" type="ORF">HMPREF2086_00347</name>
</gene>
<dbReference type="SUPFAM" id="SSF116726">
    <property type="entry name" value="TrkA C-terminal domain-like"/>
    <property type="match status" value="1"/>
</dbReference>
<feature type="domain" description="RCK C-terminal" evidence="1">
    <location>
        <begin position="141"/>
        <end position="223"/>
    </location>
</feature>
<dbReference type="GO" id="GO:0006813">
    <property type="term" value="P:potassium ion transport"/>
    <property type="evidence" value="ECO:0007669"/>
    <property type="project" value="InterPro"/>
</dbReference>
<protein>
    <recommendedName>
        <fullName evidence="1">RCK C-terminal domain-containing protein</fullName>
    </recommendedName>
</protein>
<dbReference type="PATRIC" id="fig|1357400.3.peg.476"/>
<dbReference type="eggNOG" id="COG3400">
    <property type="taxonomic scope" value="Bacteria"/>
</dbReference>
<dbReference type="InterPro" id="IPR036721">
    <property type="entry name" value="RCK_C_sf"/>
</dbReference>
<dbReference type="GO" id="GO:0008324">
    <property type="term" value="F:monoatomic cation transmembrane transporter activity"/>
    <property type="evidence" value="ECO:0007669"/>
    <property type="project" value="InterPro"/>
</dbReference>
<accession>V8CD48</accession>
<dbReference type="Pfam" id="PF02080">
    <property type="entry name" value="TrkA_C"/>
    <property type="match status" value="1"/>
</dbReference>
<comment type="caution">
    <text evidence="2">The sequence shown here is derived from an EMBL/GenBank/DDBJ whole genome shotgun (WGS) entry which is preliminary data.</text>
</comment>
<dbReference type="InterPro" id="IPR006037">
    <property type="entry name" value="RCK_C"/>
</dbReference>
<dbReference type="RefSeq" id="WP_023927014.1">
    <property type="nucleotide sequence ID" value="NZ_KI669454.1"/>
</dbReference>
<dbReference type="STRING" id="1357400.HMPREF2086_00347"/>
<sequence>MKKVVLILDGIVAKNFLETTLQKYFSNNLYIVITKDSSLLPPKIPSAFSCYEFDYTSSFHLEQVLIEHSKAEISNVFIIIESVEEKQAVFKICKKLCKDSRIVTLKNGFSEKVLQKRDDKAIFIDETNIVASQFISRLPNVPIIPRGFGLGKGEIMEIGVPFGSLFAYRHIGSIQQKNFKIIGVYRQDELILATFSLVVQPQDIMLVAGEPKALNNLYKQIKSDIGQFPSPFGRDIYVYVDMRVQSSQSILKEIDEAIYLHSSIRSTKLFVNVLHPRDFATISQIKKMCQKDSSISLIFDYQNLSFRQRLSIDSEKKIGLIFVGEKIFSKRSNRAALFRTNSPVLKSAKENLKEAKTCFVVLNQQMNKGENISSVIFDISAQIKMQIEVYDFDPDALHQEDIIKDYAALAKSFEAKIDFIKTENKNPIFYLNELKQSRLHFLPFEECITKSRFFAGFSTKIERLSVFLDRHPQLLVPISS</sequence>